<dbReference type="Proteomes" id="UP000070700">
    <property type="component" value="Unassembled WGS sequence"/>
</dbReference>
<dbReference type="RefSeq" id="XP_018068266.1">
    <property type="nucleotide sequence ID" value="XM_018220186.1"/>
</dbReference>
<dbReference type="PANTHER" id="PTHR35392:SF1">
    <property type="entry name" value="ZN(II)2CYS6 TRANSCRIPTION FACTOR (EUROFUNG)"/>
    <property type="match status" value="1"/>
</dbReference>
<proteinExistence type="predicted"/>
<dbReference type="GO" id="GO:0000981">
    <property type="term" value="F:DNA-binding transcription factor activity, RNA polymerase II-specific"/>
    <property type="evidence" value="ECO:0007669"/>
    <property type="project" value="InterPro"/>
</dbReference>
<feature type="region of interest" description="Disordered" evidence="2">
    <location>
        <begin position="1"/>
        <end position="27"/>
    </location>
</feature>
<dbReference type="GO" id="GO:0008270">
    <property type="term" value="F:zinc ion binding"/>
    <property type="evidence" value="ECO:0007669"/>
    <property type="project" value="InterPro"/>
</dbReference>
<dbReference type="PANTHER" id="PTHR35392">
    <property type="entry name" value="ZN(II)2CYS6 TRANSCRIPTION FACTOR (EUROFUNG)-RELATED-RELATED"/>
    <property type="match status" value="1"/>
</dbReference>
<dbReference type="PROSITE" id="PS50048">
    <property type="entry name" value="ZN2_CY6_FUNGAL_2"/>
    <property type="match status" value="1"/>
</dbReference>
<dbReference type="SUPFAM" id="SSF57701">
    <property type="entry name" value="Zn2/Cys6 DNA-binding domain"/>
    <property type="match status" value="1"/>
</dbReference>
<feature type="compositionally biased region" description="Basic and acidic residues" evidence="2">
    <location>
        <begin position="9"/>
        <end position="22"/>
    </location>
</feature>
<dbReference type="InterPro" id="IPR001138">
    <property type="entry name" value="Zn2Cys6_DnaBD"/>
</dbReference>
<evidence type="ECO:0000313" key="4">
    <source>
        <dbReference type="EMBL" id="KUJ13911.1"/>
    </source>
</evidence>
<keyword evidence="5" id="KW-1185">Reference proteome</keyword>
<feature type="compositionally biased region" description="Polar residues" evidence="2">
    <location>
        <begin position="106"/>
        <end position="116"/>
    </location>
</feature>
<dbReference type="InParanoid" id="A0A194X140"/>
<dbReference type="GeneID" id="28829912"/>
<dbReference type="Pfam" id="PF00172">
    <property type="entry name" value="Zn_clus"/>
    <property type="match status" value="1"/>
</dbReference>
<evidence type="ECO:0000259" key="3">
    <source>
        <dbReference type="PROSITE" id="PS50048"/>
    </source>
</evidence>
<feature type="domain" description="Zn(2)-C6 fungal-type" evidence="3">
    <location>
        <begin position="296"/>
        <end position="330"/>
    </location>
</feature>
<evidence type="ECO:0000256" key="1">
    <source>
        <dbReference type="ARBA" id="ARBA00023242"/>
    </source>
</evidence>
<dbReference type="OrthoDB" id="5426982at2759"/>
<accession>A0A194X140</accession>
<dbReference type="InterPro" id="IPR036864">
    <property type="entry name" value="Zn2-C6_fun-type_DNA-bd_sf"/>
</dbReference>
<protein>
    <recommendedName>
        <fullName evidence="3">Zn(2)-C6 fungal-type domain-containing protein</fullName>
    </recommendedName>
</protein>
<feature type="region of interest" description="Disordered" evidence="2">
    <location>
        <begin position="211"/>
        <end position="249"/>
    </location>
</feature>
<organism evidence="4 5">
    <name type="scientific">Mollisia scopiformis</name>
    <name type="common">Conifer needle endophyte fungus</name>
    <name type="synonym">Phialocephala scopiformis</name>
    <dbReference type="NCBI Taxonomy" id="149040"/>
    <lineage>
        <taxon>Eukaryota</taxon>
        <taxon>Fungi</taxon>
        <taxon>Dikarya</taxon>
        <taxon>Ascomycota</taxon>
        <taxon>Pezizomycotina</taxon>
        <taxon>Leotiomycetes</taxon>
        <taxon>Helotiales</taxon>
        <taxon>Mollisiaceae</taxon>
        <taxon>Mollisia</taxon>
    </lineage>
</organism>
<sequence length="673" mass="74929">MRQFPVKGLGKEEKSQSLHDDISSSSPATDGYVDGHFDTVDVCTTQLWFPAQLNSWNGFLDWSHDGSMLVNETWPYQDASDTGTADVWTPGFTDCRTDSSVSLDSQSFDHISSHGLSNHGRTEYPGPPQIQSPSMGNQHMYLPPSNLPILEKSRYPSNSPYNADNLHRPQDSDWMGFSPRTAASVTSHPTSDVKPRLTLSTTLPANVPLQWSMSNQNTPVTPGLNKESAAPIPKRKHVSPGPPPAKKSRQVTSQTELAEYVGVFENAPGALTTVKKRKKLDGAVRKAAQDVRKAGACHQCRFRKRTCSIGTPCTSCLKNGRGLHDLKCQRESPFIGKSIHPYFEHSSTKRVLSFDILVPLLPIQSSGACYVTIDGIEKISHTIKLRAYAKSLDSFGAADRAAIRKTEIPNNQITDTDGESPEILILEDHEALGTQVEQWAVEYASKFVHAAGPKFYPTTAAVILGTAYLKKGLPESELVAAMLRAASIAFVLRAGVKYKASGNQSTSQYRTIEASIDTILYQRLKLAEKDLYKMLQRIVFRSLGYIAREHIYPVALVFWQLLRMLCLSSSHLSNIYSRFKTIPSEHASFQFNALKLVLSTHFALFRSSNPLLLDFNDKPNQDLLAGDEELIDLAMKMRKVVLDFREKGVRDMKGSIAYRKEHFDLFRKVYDGL</sequence>
<dbReference type="CDD" id="cd00067">
    <property type="entry name" value="GAL4"/>
    <property type="match status" value="1"/>
</dbReference>
<feature type="compositionally biased region" description="Polar residues" evidence="2">
    <location>
        <begin position="181"/>
        <end position="190"/>
    </location>
</feature>
<keyword evidence="1" id="KW-0539">Nucleus</keyword>
<gene>
    <name evidence="4" type="ORF">LY89DRAFT_736910</name>
</gene>
<dbReference type="KEGG" id="psco:LY89DRAFT_736910"/>
<evidence type="ECO:0000313" key="5">
    <source>
        <dbReference type="Proteomes" id="UP000070700"/>
    </source>
</evidence>
<evidence type="ECO:0000256" key="2">
    <source>
        <dbReference type="SAM" id="MobiDB-lite"/>
    </source>
</evidence>
<feature type="compositionally biased region" description="Polar residues" evidence="2">
    <location>
        <begin position="211"/>
        <end position="220"/>
    </location>
</feature>
<feature type="region of interest" description="Disordered" evidence="2">
    <location>
        <begin position="106"/>
        <end position="196"/>
    </location>
</feature>
<reference evidence="4 5" key="1">
    <citation type="submission" date="2015-10" db="EMBL/GenBank/DDBJ databases">
        <title>Full genome of DAOMC 229536 Phialocephala scopiformis, a fungal endophyte of spruce producing the potent anti-insectan compound rugulosin.</title>
        <authorList>
            <consortium name="DOE Joint Genome Institute"/>
            <person name="Walker A.K."/>
            <person name="Frasz S.L."/>
            <person name="Seifert K.A."/>
            <person name="Miller J.D."/>
            <person name="Mondo S.J."/>
            <person name="Labutti K."/>
            <person name="Lipzen A."/>
            <person name="Dockter R."/>
            <person name="Kennedy M."/>
            <person name="Grigoriev I.V."/>
            <person name="Spatafora J.W."/>
        </authorList>
    </citation>
    <scope>NUCLEOTIDE SEQUENCE [LARGE SCALE GENOMIC DNA]</scope>
    <source>
        <strain evidence="4 5">CBS 120377</strain>
    </source>
</reference>
<dbReference type="InterPro" id="IPR052973">
    <property type="entry name" value="Fungal_sec-metab_reg_TF"/>
</dbReference>
<dbReference type="EMBL" id="KQ947421">
    <property type="protein sequence ID" value="KUJ13911.1"/>
    <property type="molecule type" value="Genomic_DNA"/>
</dbReference>
<name>A0A194X140_MOLSC</name>
<dbReference type="AlphaFoldDB" id="A0A194X140"/>